<dbReference type="InterPro" id="IPR008266">
    <property type="entry name" value="Tyr_kinase_AS"/>
</dbReference>
<dbReference type="PANTHER" id="PTHR44167:SF24">
    <property type="entry name" value="SERINE_THREONINE-PROTEIN KINASE CHK2"/>
    <property type="match status" value="1"/>
</dbReference>
<dbReference type="Gene3D" id="3.30.200.20">
    <property type="entry name" value="Phosphorylase Kinase, domain 1"/>
    <property type="match status" value="1"/>
</dbReference>
<dbReference type="Ensembl" id="ENSMZET00005032533.1">
    <property type="protein sequence ID" value="ENSMZEP00005031506.1"/>
    <property type="gene ID" value="ENSMZEG00005023495.1"/>
</dbReference>
<dbReference type="PROSITE" id="PS00107">
    <property type="entry name" value="PROTEIN_KINASE_ATP"/>
    <property type="match status" value="1"/>
</dbReference>
<keyword evidence="1" id="KW-0547">Nucleotide-binding</keyword>
<dbReference type="STRING" id="106582.ENSMZEP00005031506"/>
<dbReference type="GeneTree" id="ENSGT00940000176427"/>
<dbReference type="GO" id="GO:0005634">
    <property type="term" value="C:nucleus"/>
    <property type="evidence" value="ECO:0007669"/>
    <property type="project" value="TreeGrafter"/>
</dbReference>
<dbReference type="CDD" id="cd00180">
    <property type="entry name" value="PKc"/>
    <property type="match status" value="1"/>
</dbReference>
<reference evidence="3" key="2">
    <citation type="submission" date="2025-09" db="UniProtKB">
        <authorList>
            <consortium name="Ensembl"/>
        </authorList>
    </citation>
    <scope>IDENTIFICATION</scope>
</reference>
<dbReference type="Proteomes" id="UP000265160">
    <property type="component" value="Unplaced"/>
</dbReference>
<organism evidence="3 4">
    <name type="scientific">Maylandia zebra</name>
    <name type="common">zebra mbuna</name>
    <dbReference type="NCBI Taxonomy" id="106582"/>
    <lineage>
        <taxon>Eukaryota</taxon>
        <taxon>Metazoa</taxon>
        <taxon>Chordata</taxon>
        <taxon>Craniata</taxon>
        <taxon>Vertebrata</taxon>
        <taxon>Euteleostomi</taxon>
        <taxon>Actinopterygii</taxon>
        <taxon>Neopterygii</taxon>
        <taxon>Teleostei</taxon>
        <taxon>Neoteleostei</taxon>
        <taxon>Acanthomorphata</taxon>
        <taxon>Ovalentaria</taxon>
        <taxon>Cichlomorphae</taxon>
        <taxon>Cichliformes</taxon>
        <taxon>Cichlidae</taxon>
        <taxon>African cichlids</taxon>
        <taxon>Pseudocrenilabrinae</taxon>
        <taxon>Haplochromini</taxon>
        <taxon>Maylandia</taxon>
        <taxon>Maylandia zebra complex</taxon>
    </lineage>
</organism>
<evidence type="ECO:0000256" key="1">
    <source>
        <dbReference type="PROSITE-ProRule" id="PRU10141"/>
    </source>
</evidence>
<feature type="binding site" evidence="1">
    <location>
        <position position="66"/>
    </location>
    <ligand>
        <name>ATP</name>
        <dbReference type="ChEBI" id="CHEBI:30616"/>
    </ligand>
</feature>
<dbReference type="InterPro" id="IPR011009">
    <property type="entry name" value="Kinase-like_dom_sf"/>
</dbReference>
<accession>A0A3P9DBJ9</accession>
<dbReference type="InterPro" id="IPR000719">
    <property type="entry name" value="Prot_kinase_dom"/>
</dbReference>
<evidence type="ECO:0000313" key="4">
    <source>
        <dbReference type="Proteomes" id="UP000265160"/>
    </source>
</evidence>
<dbReference type="PROSITE" id="PS50011">
    <property type="entry name" value="PROTEIN_KINASE_DOM"/>
    <property type="match status" value="1"/>
</dbReference>
<protein>
    <recommendedName>
        <fullName evidence="2">Protein kinase domain-containing protein</fullName>
    </recommendedName>
</protein>
<dbReference type="InterPro" id="IPR017441">
    <property type="entry name" value="Protein_kinase_ATP_BS"/>
</dbReference>
<keyword evidence="1" id="KW-0067">ATP-binding</keyword>
<feature type="domain" description="Protein kinase" evidence="2">
    <location>
        <begin position="37"/>
        <end position="292"/>
    </location>
</feature>
<proteinExistence type="predicted"/>
<dbReference type="PROSITE" id="PS00109">
    <property type="entry name" value="PROTEIN_KINASE_TYR"/>
    <property type="match status" value="1"/>
</dbReference>
<evidence type="ECO:0000259" key="2">
    <source>
        <dbReference type="PROSITE" id="PS50011"/>
    </source>
</evidence>
<evidence type="ECO:0000313" key="3">
    <source>
        <dbReference type="Ensembl" id="ENSMZEP00005031506.1"/>
    </source>
</evidence>
<dbReference type="PANTHER" id="PTHR44167">
    <property type="entry name" value="OVARIAN-SPECIFIC SERINE/THREONINE-PROTEIN KINASE LOK-RELATED"/>
    <property type="match status" value="1"/>
</dbReference>
<reference evidence="3" key="1">
    <citation type="submission" date="2025-08" db="UniProtKB">
        <authorList>
            <consortium name="Ensembl"/>
        </authorList>
    </citation>
    <scope>IDENTIFICATION</scope>
</reference>
<dbReference type="GO" id="GO:0044773">
    <property type="term" value="P:mitotic DNA damage checkpoint signaling"/>
    <property type="evidence" value="ECO:0007669"/>
    <property type="project" value="TreeGrafter"/>
</dbReference>
<name>A0A3P9DBJ9_9CICH</name>
<dbReference type="GO" id="GO:0005524">
    <property type="term" value="F:ATP binding"/>
    <property type="evidence" value="ECO:0007669"/>
    <property type="project" value="UniProtKB-UniRule"/>
</dbReference>
<dbReference type="SUPFAM" id="SSF56112">
    <property type="entry name" value="Protein kinase-like (PK-like)"/>
    <property type="match status" value="1"/>
</dbReference>
<keyword evidence="4" id="KW-1185">Reference proteome</keyword>
<dbReference type="AlphaFoldDB" id="A0A3P9DBJ9"/>
<dbReference type="GO" id="GO:0004674">
    <property type="term" value="F:protein serine/threonine kinase activity"/>
    <property type="evidence" value="ECO:0007669"/>
    <property type="project" value="TreeGrafter"/>
</dbReference>
<dbReference type="Gene3D" id="1.10.510.10">
    <property type="entry name" value="Transferase(Phosphotransferase) domain 1"/>
    <property type="match status" value="1"/>
</dbReference>
<sequence length="424" mass="47769">YEPRIGLEGMAVHKRDPAVILAGLTLHASRVTAMDKYEIVAQVGEGAYGVVYHVKCRVTDQRYALKCHRNYENGTMTDSTVRELSCLSALRGHPNIVETLDCFLHDGEIATLMPYLPLTLFEVIYQGRYHSGLLPITFIGRFSLEIADALAYMHGLNMIHRDLTPANVLLTADTLTVKVADMGLSRYAAKSMSSGLVTESYRAPELFDTKKEGIAQYTCAIDMWSLGVLIVDAMEETLGRDDHEDESIWNPMCVMPTLMRCTEVKRIALALLQYDPKRRLTARTLLDDSRWKRIAAAITDVDIDRVKRYAGIQRTEAVAATPKVVRRRRKQPRGLTLLVSLPSYRRFLEDTRPLATPCSETQSDRGFDARRQDILHAFSVWISKHNPSGGPTARRQDVLRARLVWADCVFPDAPLAFSEQLERG</sequence>
<dbReference type="Pfam" id="PF00069">
    <property type="entry name" value="Pkinase"/>
    <property type="match status" value="1"/>
</dbReference>